<evidence type="ECO:0000256" key="19">
    <source>
        <dbReference type="ARBA" id="ARBA00048679"/>
    </source>
</evidence>
<dbReference type="InterPro" id="IPR017441">
    <property type="entry name" value="Protein_kinase_ATP_BS"/>
</dbReference>
<evidence type="ECO:0000259" key="26">
    <source>
        <dbReference type="PROSITE" id="PS50948"/>
    </source>
</evidence>
<dbReference type="CDD" id="cd00028">
    <property type="entry name" value="B_lectin"/>
    <property type="match status" value="1"/>
</dbReference>
<evidence type="ECO:0000256" key="16">
    <source>
        <dbReference type="ARBA" id="ARBA00023170"/>
    </source>
</evidence>
<dbReference type="Pfam" id="PF01453">
    <property type="entry name" value="B_lectin"/>
    <property type="match status" value="1"/>
</dbReference>
<dbReference type="Pfam" id="PF08276">
    <property type="entry name" value="PAN_2"/>
    <property type="match status" value="1"/>
</dbReference>
<evidence type="ECO:0000256" key="23">
    <source>
        <dbReference type="SAM" id="SignalP"/>
    </source>
</evidence>
<dbReference type="FunFam" id="3.30.200.20:FF:000370">
    <property type="entry name" value="Receptor-like protein kinase 4"/>
    <property type="match status" value="1"/>
</dbReference>
<dbReference type="Pfam" id="PF00069">
    <property type="entry name" value="Pkinase"/>
    <property type="match status" value="1"/>
</dbReference>
<dbReference type="EC" id="2.7.11.1" evidence="20"/>
<organism evidence="27 28">
    <name type="scientific">Zizania palustris</name>
    <name type="common">Northern wild rice</name>
    <dbReference type="NCBI Taxonomy" id="103762"/>
    <lineage>
        <taxon>Eukaryota</taxon>
        <taxon>Viridiplantae</taxon>
        <taxon>Streptophyta</taxon>
        <taxon>Embryophyta</taxon>
        <taxon>Tracheophyta</taxon>
        <taxon>Spermatophyta</taxon>
        <taxon>Magnoliopsida</taxon>
        <taxon>Liliopsida</taxon>
        <taxon>Poales</taxon>
        <taxon>Poaceae</taxon>
        <taxon>BOP clade</taxon>
        <taxon>Oryzoideae</taxon>
        <taxon>Oryzeae</taxon>
        <taxon>Zizaniinae</taxon>
        <taxon>Zizania</taxon>
    </lineage>
</organism>
<keyword evidence="5" id="KW-0597">Phosphoprotein</keyword>
<evidence type="ECO:0000256" key="3">
    <source>
        <dbReference type="ARBA" id="ARBA00022527"/>
    </source>
</evidence>
<evidence type="ECO:0000256" key="8">
    <source>
        <dbReference type="ARBA" id="ARBA00022729"/>
    </source>
</evidence>
<keyword evidence="8 23" id="KW-0732">Signal</keyword>
<dbReference type="GO" id="GO:0005524">
    <property type="term" value="F:ATP binding"/>
    <property type="evidence" value="ECO:0007669"/>
    <property type="project" value="UniProtKB-UniRule"/>
</dbReference>
<dbReference type="InterPro" id="IPR001480">
    <property type="entry name" value="Bulb-type_lectin_dom"/>
</dbReference>
<evidence type="ECO:0000256" key="10">
    <source>
        <dbReference type="ARBA" id="ARBA00022741"/>
    </source>
</evidence>
<evidence type="ECO:0000256" key="11">
    <source>
        <dbReference type="ARBA" id="ARBA00022777"/>
    </source>
</evidence>
<evidence type="ECO:0000256" key="2">
    <source>
        <dbReference type="ARBA" id="ARBA00022475"/>
    </source>
</evidence>
<evidence type="ECO:0000259" key="25">
    <source>
        <dbReference type="PROSITE" id="PS50927"/>
    </source>
</evidence>
<keyword evidence="6 20" id="KW-0808">Transferase</keyword>
<keyword evidence="17" id="KW-0325">Glycoprotein</keyword>
<evidence type="ECO:0000256" key="20">
    <source>
        <dbReference type="PIRNR" id="PIRNR000641"/>
    </source>
</evidence>
<evidence type="ECO:0000256" key="9">
    <source>
        <dbReference type="ARBA" id="ARBA00022734"/>
    </source>
</evidence>
<dbReference type="PANTHER" id="PTHR47974:SF19">
    <property type="entry name" value="RECEPTOR-LIKE SERINE_THREONINE-PROTEIN KINASE"/>
    <property type="match status" value="1"/>
</dbReference>
<accession>A0A8J5V3Z9</accession>
<dbReference type="GO" id="GO:0005886">
    <property type="term" value="C:plasma membrane"/>
    <property type="evidence" value="ECO:0007669"/>
    <property type="project" value="UniProtKB-SubCell"/>
</dbReference>
<dbReference type="InterPro" id="IPR000719">
    <property type="entry name" value="Prot_kinase_dom"/>
</dbReference>
<evidence type="ECO:0000313" key="28">
    <source>
        <dbReference type="Proteomes" id="UP000729402"/>
    </source>
</evidence>
<comment type="caution">
    <text evidence="27">The sequence shown here is derived from an EMBL/GenBank/DDBJ whole genome shotgun (WGS) entry which is preliminary data.</text>
</comment>
<feature type="domain" description="Apple" evidence="26">
    <location>
        <begin position="366"/>
        <end position="458"/>
    </location>
</feature>
<dbReference type="InterPro" id="IPR003609">
    <property type="entry name" value="Pan_app"/>
</dbReference>
<comment type="subcellular location">
    <subcellularLocation>
        <location evidence="1">Cell membrane</location>
        <topology evidence="1">Single-pass type I membrane protein</topology>
    </subcellularLocation>
</comment>
<evidence type="ECO:0000313" key="27">
    <source>
        <dbReference type="EMBL" id="KAG8046051.1"/>
    </source>
</evidence>
<gene>
    <name evidence="27" type="ORF">GUJ93_ZPchr0008g13671</name>
</gene>
<evidence type="ECO:0000256" key="6">
    <source>
        <dbReference type="ARBA" id="ARBA00022679"/>
    </source>
</evidence>
<dbReference type="OrthoDB" id="607920at2759"/>
<feature type="domain" description="Bulb-type lectin" evidence="25">
    <location>
        <begin position="29"/>
        <end position="170"/>
    </location>
</feature>
<keyword evidence="9" id="KW-0430">Lectin</keyword>
<reference evidence="27" key="1">
    <citation type="journal article" date="2021" name="bioRxiv">
        <title>Whole Genome Assembly and Annotation of Northern Wild Rice, Zizania palustris L., Supports a Whole Genome Duplication in the Zizania Genus.</title>
        <authorList>
            <person name="Haas M."/>
            <person name="Kono T."/>
            <person name="Macchietto M."/>
            <person name="Millas R."/>
            <person name="McGilp L."/>
            <person name="Shao M."/>
            <person name="Duquette J."/>
            <person name="Hirsch C.N."/>
            <person name="Kimball J."/>
        </authorList>
    </citation>
    <scope>NUCLEOTIDE SEQUENCE</scope>
    <source>
        <tissue evidence="27">Fresh leaf tissue</tissue>
    </source>
</reference>
<feature type="transmembrane region" description="Helical" evidence="22">
    <location>
        <begin position="471"/>
        <end position="496"/>
    </location>
</feature>
<evidence type="ECO:0000256" key="7">
    <source>
        <dbReference type="ARBA" id="ARBA00022692"/>
    </source>
</evidence>
<evidence type="ECO:0000256" key="4">
    <source>
        <dbReference type="ARBA" id="ARBA00022536"/>
    </source>
</evidence>
<feature type="chain" id="PRO_5035328203" description="Receptor-like serine/threonine-protein kinase" evidence="23">
    <location>
        <begin position="20"/>
        <end position="843"/>
    </location>
</feature>
<keyword evidence="28" id="KW-1185">Reference proteome</keyword>
<dbReference type="SMART" id="SM00108">
    <property type="entry name" value="B_lectin"/>
    <property type="match status" value="1"/>
</dbReference>
<keyword evidence="11 20" id="KW-0418">Kinase</keyword>
<keyword evidence="3 20" id="KW-0723">Serine/threonine-protein kinase</keyword>
<feature type="signal peptide" evidence="23">
    <location>
        <begin position="1"/>
        <end position="19"/>
    </location>
</feature>
<evidence type="ECO:0000256" key="15">
    <source>
        <dbReference type="ARBA" id="ARBA00023157"/>
    </source>
</evidence>
<dbReference type="InterPro" id="IPR024171">
    <property type="entry name" value="SRK-like_kinase"/>
</dbReference>
<keyword evidence="15" id="KW-1015">Disulfide bond</keyword>
<dbReference type="PIRSF" id="PIRSF000641">
    <property type="entry name" value="SRK"/>
    <property type="match status" value="1"/>
</dbReference>
<keyword evidence="7 22" id="KW-0812">Transmembrane</keyword>
<protein>
    <recommendedName>
        <fullName evidence="20">Receptor-like serine/threonine-protein kinase</fullName>
        <ecNumber evidence="20">2.7.11.1</ecNumber>
    </recommendedName>
</protein>
<feature type="domain" description="Protein kinase" evidence="24">
    <location>
        <begin position="525"/>
        <end position="815"/>
    </location>
</feature>
<evidence type="ECO:0000256" key="13">
    <source>
        <dbReference type="ARBA" id="ARBA00022989"/>
    </source>
</evidence>
<sequence length="843" mass="92037">MPPLLCALFAIIVVHLGDGGGAPACSAARDAVSAGHVLAGKDRLVSNNGKFALGFFTAPVHAAGESSAPNQDKWFLGIWFNKVPSQTNVWVANGGEPIMDGAASPELTISDDGDLATLNPLTKSITWSARSIIGATKNSTTTNNTVAVLLNSGNLVLLDTSNLSESRTLWQSFDHPTDTLLPSAKLGRDKVTGLNRRLISKKSMAGPWPGPFCFEVDDDTSQLVLKLCNSSMDYWSSGAWNGQSFTSIPELTGNTPGFHIAFVNNSREEFLQFNVTNETVVTRNFIDVNGQNKHQVWLDGSQDWLTLYSNPKIQCDVYGICGPFAVCSYSLMPLCSCMKGFSVRSQVDWEQGDQTGGCVRESPLDCASGNTSAAASTDKFYPMSMISLPDRAQSMQGVGSSDDCSKVCLNNCSCTAYSYGNSRGCLVWHTELFNAKQQQSHGGETDSDGGIMYLRLSAREMQSRRSNKRRVTVGVVVGACTAALCVLVFVVALIIVRRSRTKNRSSQNCGSLVAFRHKDLRSETKNFSEKIGEGGFGSVFKGQLRDSSTCVAVKRLDGSLQGEKQFRAEVSSIGTIQHINLVNLIGFCCEGDSRFLVYEHMPNRSLDIHLFRSNGGSFLSWSTRYQIALGVARGLCYLHESCRDRIIHCDIKPQNILLDASFLPKIADFGMAKFVGRDFSRVLTTMRGTMGYLAPEWISGSAITPKVDVYSYGMVLLELVSGTMNSVRRSDEERESSDGSHAVVYFPVQAARKLLEGDVMSLLDQKLRGEADFKEVERVCKVACWCIQDDEVDRPTMGQVVQVLEGVVDCDMPPLPRLLQRIFETPSSVSSSVLFVASSPECR</sequence>
<dbReference type="CDD" id="cd14066">
    <property type="entry name" value="STKc_IRAK"/>
    <property type="match status" value="1"/>
</dbReference>
<dbReference type="SMART" id="SM00220">
    <property type="entry name" value="S_TKc"/>
    <property type="match status" value="1"/>
</dbReference>
<dbReference type="AlphaFoldDB" id="A0A8J5V3Z9"/>
<dbReference type="SMART" id="SM00473">
    <property type="entry name" value="PAN_AP"/>
    <property type="match status" value="1"/>
</dbReference>
<evidence type="ECO:0000256" key="14">
    <source>
        <dbReference type="ARBA" id="ARBA00023136"/>
    </source>
</evidence>
<dbReference type="GO" id="GO:0004674">
    <property type="term" value="F:protein serine/threonine kinase activity"/>
    <property type="evidence" value="ECO:0007669"/>
    <property type="project" value="UniProtKB-KW"/>
</dbReference>
<dbReference type="InterPro" id="IPR000858">
    <property type="entry name" value="S_locus_glycoprot_dom"/>
</dbReference>
<dbReference type="EMBL" id="JAAALK010000290">
    <property type="protein sequence ID" value="KAG8046051.1"/>
    <property type="molecule type" value="Genomic_DNA"/>
</dbReference>
<feature type="binding site" evidence="21">
    <location>
        <position position="554"/>
    </location>
    <ligand>
        <name>ATP</name>
        <dbReference type="ChEBI" id="CHEBI:30616"/>
    </ligand>
</feature>
<keyword evidence="14 22" id="KW-0472">Membrane</keyword>
<dbReference type="GO" id="GO:0048544">
    <property type="term" value="P:recognition of pollen"/>
    <property type="evidence" value="ECO:0007669"/>
    <property type="project" value="InterPro"/>
</dbReference>
<evidence type="ECO:0000256" key="1">
    <source>
        <dbReference type="ARBA" id="ARBA00004251"/>
    </source>
</evidence>
<evidence type="ECO:0000256" key="5">
    <source>
        <dbReference type="ARBA" id="ARBA00022553"/>
    </source>
</evidence>
<name>A0A8J5V3Z9_ZIZPA</name>
<dbReference type="PROSITE" id="PS50948">
    <property type="entry name" value="PAN"/>
    <property type="match status" value="1"/>
</dbReference>
<dbReference type="Proteomes" id="UP000729402">
    <property type="component" value="Unassembled WGS sequence"/>
</dbReference>
<dbReference type="InterPro" id="IPR008271">
    <property type="entry name" value="Ser/Thr_kinase_AS"/>
</dbReference>
<dbReference type="PROSITE" id="PS00108">
    <property type="entry name" value="PROTEIN_KINASE_ST"/>
    <property type="match status" value="1"/>
</dbReference>
<dbReference type="PROSITE" id="PS50927">
    <property type="entry name" value="BULB_LECTIN"/>
    <property type="match status" value="1"/>
</dbReference>
<keyword evidence="4" id="KW-0245">EGF-like domain</keyword>
<comment type="catalytic activity">
    <reaction evidence="19 20">
        <text>L-seryl-[protein] + ATP = O-phospho-L-seryl-[protein] + ADP + H(+)</text>
        <dbReference type="Rhea" id="RHEA:17989"/>
        <dbReference type="Rhea" id="RHEA-COMP:9863"/>
        <dbReference type="Rhea" id="RHEA-COMP:11604"/>
        <dbReference type="ChEBI" id="CHEBI:15378"/>
        <dbReference type="ChEBI" id="CHEBI:29999"/>
        <dbReference type="ChEBI" id="CHEBI:30616"/>
        <dbReference type="ChEBI" id="CHEBI:83421"/>
        <dbReference type="ChEBI" id="CHEBI:456216"/>
        <dbReference type="EC" id="2.7.11.1"/>
    </reaction>
</comment>
<evidence type="ECO:0000256" key="22">
    <source>
        <dbReference type="SAM" id="Phobius"/>
    </source>
</evidence>
<dbReference type="PANTHER" id="PTHR47974">
    <property type="entry name" value="OS07G0415500 PROTEIN"/>
    <property type="match status" value="1"/>
</dbReference>
<comment type="catalytic activity">
    <reaction evidence="18 20">
        <text>L-threonyl-[protein] + ATP = O-phospho-L-threonyl-[protein] + ADP + H(+)</text>
        <dbReference type="Rhea" id="RHEA:46608"/>
        <dbReference type="Rhea" id="RHEA-COMP:11060"/>
        <dbReference type="Rhea" id="RHEA-COMP:11605"/>
        <dbReference type="ChEBI" id="CHEBI:15378"/>
        <dbReference type="ChEBI" id="CHEBI:30013"/>
        <dbReference type="ChEBI" id="CHEBI:30616"/>
        <dbReference type="ChEBI" id="CHEBI:61977"/>
        <dbReference type="ChEBI" id="CHEBI:456216"/>
        <dbReference type="EC" id="2.7.11.1"/>
    </reaction>
</comment>
<evidence type="ECO:0000256" key="17">
    <source>
        <dbReference type="ARBA" id="ARBA00023180"/>
    </source>
</evidence>
<comment type="similarity">
    <text evidence="20">Belongs to the protein kinase superfamily. Ser/Thr protein kinase family.</text>
</comment>
<proteinExistence type="inferred from homology"/>
<dbReference type="PROSITE" id="PS50011">
    <property type="entry name" value="PROTEIN_KINASE_DOM"/>
    <property type="match status" value="1"/>
</dbReference>
<keyword evidence="10 20" id="KW-0547">Nucleotide-binding</keyword>
<dbReference type="FunFam" id="1.10.510.10:FF:000227">
    <property type="entry name" value="Serine/threonine-protein kinase"/>
    <property type="match status" value="1"/>
</dbReference>
<dbReference type="GO" id="GO:0030246">
    <property type="term" value="F:carbohydrate binding"/>
    <property type="evidence" value="ECO:0007669"/>
    <property type="project" value="UniProtKB-KW"/>
</dbReference>
<evidence type="ECO:0000256" key="18">
    <source>
        <dbReference type="ARBA" id="ARBA00047899"/>
    </source>
</evidence>
<evidence type="ECO:0000256" key="21">
    <source>
        <dbReference type="PROSITE-ProRule" id="PRU10141"/>
    </source>
</evidence>
<dbReference type="CDD" id="cd01098">
    <property type="entry name" value="PAN_AP_plant"/>
    <property type="match status" value="1"/>
</dbReference>
<keyword evidence="12 20" id="KW-0067">ATP-binding</keyword>
<keyword evidence="2" id="KW-1003">Cell membrane</keyword>
<dbReference type="FunFam" id="2.90.10.10:FF:000030">
    <property type="entry name" value="Serine/threonine-protein kinase"/>
    <property type="match status" value="1"/>
</dbReference>
<evidence type="ECO:0000259" key="24">
    <source>
        <dbReference type="PROSITE" id="PS50011"/>
    </source>
</evidence>
<dbReference type="Pfam" id="PF00954">
    <property type="entry name" value="S_locus_glycop"/>
    <property type="match status" value="1"/>
</dbReference>
<evidence type="ECO:0000256" key="12">
    <source>
        <dbReference type="ARBA" id="ARBA00022840"/>
    </source>
</evidence>
<keyword evidence="13 22" id="KW-1133">Transmembrane helix</keyword>
<reference evidence="27" key="2">
    <citation type="submission" date="2021-02" db="EMBL/GenBank/DDBJ databases">
        <authorList>
            <person name="Kimball J.A."/>
            <person name="Haas M.W."/>
            <person name="Macchietto M."/>
            <person name="Kono T."/>
            <person name="Duquette J."/>
            <person name="Shao M."/>
        </authorList>
    </citation>
    <scope>NUCLEOTIDE SEQUENCE</scope>
    <source>
        <tissue evidence="27">Fresh leaf tissue</tissue>
    </source>
</reference>
<keyword evidence="16" id="KW-0675">Receptor</keyword>
<dbReference type="PROSITE" id="PS00107">
    <property type="entry name" value="PROTEIN_KINASE_ATP"/>
    <property type="match status" value="1"/>
</dbReference>